<reference evidence="1 2" key="1">
    <citation type="submission" date="2018-11" db="EMBL/GenBank/DDBJ databases">
        <authorList>
            <person name="Zhou Z."/>
            <person name="Wang G."/>
        </authorList>
    </citation>
    <scope>NUCLEOTIDE SEQUENCE [LARGE SCALE GENOMIC DNA]</scope>
    <source>
        <strain evidence="1 2">KCTC42998</strain>
    </source>
</reference>
<keyword evidence="2" id="KW-1185">Reference proteome</keyword>
<dbReference type="SUPFAM" id="SSF55961">
    <property type="entry name" value="Bet v1-like"/>
    <property type="match status" value="1"/>
</dbReference>
<sequence length="145" mass="17477">MKITLYTPVQQDYRRVWAGFTRQLFDQLSPPFPPVEVVRFDGCLTGDTVHLRLNFLLFKQNWISAIIEQQETDQEIYFVDKGTELPFFLAYWHHKHRIIREGDHTRIGDEITFRTPTRLTDFLLYPVMYGLFAYRKPIYKRVFKL</sequence>
<dbReference type="AlphaFoldDB" id="A0A3P1CU85"/>
<accession>A0A3P1CU85</accession>
<dbReference type="Proteomes" id="UP000274271">
    <property type="component" value="Unassembled WGS sequence"/>
</dbReference>
<name>A0A3P1CU85_9BACT</name>
<comment type="caution">
    <text evidence="1">The sequence shown here is derived from an EMBL/GenBank/DDBJ whole genome shotgun (WGS) entry which is preliminary data.</text>
</comment>
<dbReference type="Gene3D" id="3.30.530.20">
    <property type="match status" value="1"/>
</dbReference>
<evidence type="ECO:0008006" key="3">
    <source>
        <dbReference type="Google" id="ProtNLM"/>
    </source>
</evidence>
<evidence type="ECO:0000313" key="1">
    <source>
        <dbReference type="EMBL" id="RRB16875.1"/>
    </source>
</evidence>
<protein>
    <recommendedName>
        <fullName evidence="3">Ligand-binding SRPBCC domain-containing protein</fullName>
    </recommendedName>
</protein>
<dbReference type="OrthoDB" id="838246at2"/>
<dbReference type="EMBL" id="RQJP01000001">
    <property type="protein sequence ID" value="RRB16875.1"/>
    <property type="molecule type" value="Genomic_DNA"/>
</dbReference>
<organism evidence="1 2">
    <name type="scientific">Larkinella knui</name>
    <dbReference type="NCBI Taxonomy" id="2025310"/>
    <lineage>
        <taxon>Bacteria</taxon>
        <taxon>Pseudomonadati</taxon>
        <taxon>Bacteroidota</taxon>
        <taxon>Cytophagia</taxon>
        <taxon>Cytophagales</taxon>
        <taxon>Spirosomataceae</taxon>
        <taxon>Larkinella</taxon>
    </lineage>
</organism>
<proteinExistence type="predicted"/>
<evidence type="ECO:0000313" key="2">
    <source>
        <dbReference type="Proteomes" id="UP000274271"/>
    </source>
</evidence>
<dbReference type="RefSeq" id="WP_124902923.1">
    <property type="nucleotide sequence ID" value="NZ_RQJP01000001.1"/>
</dbReference>
<gene>
    <name evidence="1" type="ORF">EHT87_00870</name>
</gene>
<dbReference type="InterPro" id="IPR023393">
    <property type="entry name" value="START-like_dom_sf"/>
</dbReference>